<name>A0A397UA60_9GLOM</name>
<dbReference type="EMBL" id="QKWP01002235">
    <property type="protein sequence ID" value="RIB04183.1"/>
    <property type="molecule type" value="Genomic_DNA"/>
</dbReference>
<evidence type="ECO:0000313" key="1">
    <source>
        <dbReference type="EMBL" id="RIB04183.1"/>
    </source>
</evidence>
<comment type="caution">
    <text evidence="1">The sequence shown here is derived from an EMBL/GenBank/DDBJ whole genome shotgun (WGS) entry which is preliminary data.</text>
</comment>
<organism evidence="1 2">
    <name type="scientific">Gigaspora rosea</name>
    <dbReference type="NCBI Taxonomy" id="44941"/>
    <lineage>
        <taxon>Eukaryota</taxon>
        <taxon>Fungi</taxon>
        <taxon>Fungi incertae sedis</taxon>
        <taxon>Mucoromycota</taxon>
        <taxon>Glomeromycotina</taxon>
        <taxon>Glomeromycetes</taxon>
        <taxon>Diversisporales</taxon>
        <taxon>Gigasporaceae</taxon>
        <taxon>Gigaspora</taxon>
    </lineage>
</organism>
<keyword evidence="2" id="KW-1185">Reference proteome</keyword>
<accession>A0A397UA60</accession>
<protein>
    <submittedName>
        <fullName evidence="1">Uncharacterized protein</fullName>
    </submittedName>
</protein>
<dbReference type="Proteomes" id="UP000266673">
    <property type="component" value="Unassembled WGS sequence"/>
</dbReference>
<gene>
    <name evidence="1" type="ORF">C2G38_2121248</name>
</gene>
<sequence length="73" mass="9062">MALSGVYHWFNDKKEIMMPIVKIHLHYVRSEELVKQIIINHCHKLHKLRYLVQRVILQRQRLLNTIHFFLHRH</sequence>
<proteinExistence type="predicted"/>
<evidence type="ECO:0000313" key="2">
    <source>
        <dbReference type="Proteomes" id="UP000266673"/>
    </source>
</evidence>
<reference evidence="1 2" key="1">
    <citation type="submission" date="2018-06" db="EMBL/GenBank/DDBJ databases">
        <title>Comparative genomics reveals the genomic features of Rhizophagus irregularis, R. cerebriforme, R. diaphanum and Gigaspora rosea, and their symbiotic lifestyle signature.</title>
        <authorList>
            <person name="Morin E."/>
            <person name="San Clemente H."/>
            <person name="Chen E.C.H."/>
            <person name="De La Providencia I."/>
            <person name="Hainaut M."/>
            <person name="Kuo A."/>
            <person name="Kohler A."/>
            <person name="Murat C."/>
            <person name="Tang N."/>
            <person name="Roy S."/>
            <person name="Loubradou J."/>
            <person name="Henrissat B."/>
            <person name="Grigoriev I.V."/>
            <person name="Corradi N."/>
            <person name="Roux C."/>
            <person name="Martin F.M."/>
        </authorList>
    </citation>
    <scope>NUCLEOTIDE SEQUENCE [LARGE SCALE GENOMIC DNA]</scope>
    <source>
        <strain evidence="1 2">DAOM 194757</strain>
    </source>
</reference>
<dbReference type="AlphaFoldDB" id="A0A397UA60"/>